<dbReference type="STRING" id="46224.B4102_3574"/>
<dbReference type="Proteomes" id="UP000075666">
    <property type="component" value="Unassembled WGS sequence"/>
</dbReference>
<dbReference type="EMBL" id="LQYN01000101">
    <property type="protein sequence ID" value="KYC94353.1"/>
    <property type="molecule type" value="Genomic_DNA"/>
</dbReference>
<reference evidence="1 2" key="1">
    <citation type="submission" date="2016-01" db="EMBL/GenBank/DDBJ databases">
        <title>Genome Sequences of Twelve Sporeforming Bacillus Species Isolated from Foods.</title>
        <authorList>
            <person name="Berendsen E.M."/>
            <person name="Wells-Bennik M.H."/>
            <person name="Krawcyk A.O."/>
            <person name="De Jong A."/>
            <person name="Holsappel S."/>
            <person name="Eijlander R.T."/>
            <person name="Kuipers O.P."/>
        </authorList>
    </citation>
    <scope>NUCLEOTIDE SEQUENCE [LARGE SCALE GENOMIC DNA]</scope>
    <source>
        <strain evidence="1 2">B4102</strain>
    </source>
</reference>
<dbReference type="PATRIC" id="fig|46224.3.peg.252"/>
<dbReference type="RefSeq" id="WP_160331473.1">
    <property type="nucleotide sequence ID" value="NZ_LQYN01000101.1"/>
</dbReference>
<organism evidence="1 2">
    <name type="scientific">Heyndrickxia sporothermodurans</name>
    <dbReference type="NCBI Taxonomy" id="46224"/>
    <lineage>
        <taxon>Bacteria</taxon>
        <taxon>Bacillati</taxon>
        <taxon>Bacillota</taxon>
        <taxon>Bacilli</taxon>
        <taxon>Bacillales</taxon>
        <taxon>Bacillaceae</taxon>
        <taxon>Heyndrickxia</taxon>
    </lineage>
</organism>
<protein>
    <submittedName>
        <fullName evidence="1">Uncharacterized protein</fullName>
    </submittedName>
</protein>
<name>A0A150KLI3_9BACI</name>
<keyword evidence="2" id="KW-1185">Reference proteome</keyword>
<dbReference type="AlphaFoldDB" id="A0A150KLI3"/>
<evidence type="ECO:0000313" key="1">
    <source>
        <dbReference type="EMBL" id="KYC94353.1"/>
    </source>
</evidence>
<proteinExistence type="predicted"/>
<accession>A0A150KLI3</accession>
<evidence type="ECO:0000313" key="2">
    <source>
        <dbReference type="Proteomes" id="UP000075666"/>
    </source>
</evidence>
<sequence length="53" mass="6340">MKVFYEEILVGEVVTNRSLTVDEALELIDFNEEKFIEENGFDDIDYNDFRLVY</sequence>
<gene>
    <name evidence="1" type="ORF">B4102_3574</name>
</gene>
<comment type="caution">
    <text evidence="1">The sequence shown here is derived from an EMBL/GenBank/DDBJ whole genome shotgun (WGS) entry which is preliminary data.</text>
</comment>